<dbReference type="Gene3D" id="3.30.710.10">
    <property type="entry name" value="Potassium Channel Kv1.1, Chain A"/>
    <property type="match status" value="1"/>
</dbReference>
<dbReference type="GeneID" id="25314066"/>
<dbReference type="OrthoDB" id="9997739at2759"/>
<feature type="region of interest" description="Disordered" evidence="1">
    <location>
        <begin position="78"/>
        <end position="118"/>
    </location>
</feature>
<dbReference type="EMBL" id="LASV01000071">
    <property type="protein sequence ID" value="KKA24251.1"/>
    <property type="molecule type" value="Genomic_DNA"/>
</dbReference>
<evidence type="ECO:0000256" key="1">
    <source>
        <dbReference type="SAM" id="MobiDB-lite"/>
    </source>
</evidence>
<sequence>MSLILTSHFEFLVGPERTSVTVHKGLASGLSEPLDALMNNGKMLESTTGTAVLEHVEVDVFVAFCEFAYRGSYTVPTGREMDSDSKIPENRSSDPDAGLGGTANVAYPGKTPSYPRVPDEDEWLSTHGSEYDWTWASRCNQCAEVRERRKLSEWMDGPPYMRKARLPPPEPNLWVRLVTTFDELKFAEADLSRERSQPSSLTFHAKVYAFATTYLIRPLRDLCLGYLHHELCEVPLLVENLQYIFDLVEYTYGHTQRGEAWGPKLRELVAHYVASRAHFLSRYDRLWDLLDSYGEAGSDLLRFLVDDTCSK</sequence>
<evidence type="ECO:0000313" key="3">
    <source>
        <dbReference type="Proteomes" id="UP000053958"/>
    </source>
</evidence>
<evidence type="ECO:0008006" key="4">
    <source>
        <dbReference type="Google" id="ProtNLM"/>
    </source>
</evidence>
<dbReference type="PANTHER" id="PTHR47843">
    <property type="entry name" value="BTB DOMAIN-CONTAINING PROTEIN-RELATED"/>
    <property type="match status" value="1"/>
</dbReference>
<dbReference type="InterPro" id="IPR011333">
    <property type="entry name" value="SKP1/BTB/POZ_sf"/>
</dbReference>
<protein>
    <recommendedName>
        <fullName evidence="4">BTB domain-containing protein</fullName>
    </recommendedName>
</protein>
<accession>A0A0F4Z2E6</accession>
<name>A0A0F4Z2E6_RASE3</name>
<comment type="caution">
    <text evidence="2">The sequence shown here is derived from an EMBL/GenBank/DDBJ whole genome shotgun (WGS) entry which is preliminary data.</text>
</comment>
<organism evidence="2 3">
    <name type="scientific">Rasamsonia emersonii (strain ATCC 16479 / CBS 393.64 / IMI 116815)</name>
    <dbReference type="NCBI Taxonomy" id="1408163"/>
    <lineage>
        <taxon>Eukaryota</taxon>
        <taxon>Fungi</taxon>
        <taxon>Dikarya</taxon>
        <taxon>Ascomycota</taxon>
        <taxon>Pezizomycotina</taxon>
        <taxon>Eurotiomycetes</taxon>
        <taxon>Eurotiomycetidae</taxon>
        <taxon>Eurotiales</taxon>
        <taxon>Trichocomaceae</taxon>
        <taxon>Rasamsonia</taxon>
    </lineage>
</organism>
<reference evidence="2 3" key="1">
    <citation type="submission" date="2015-04" db="EMBL/GenBank/DDBJ databases">
        <authorList>
            <person name="Heijne W.H."/>
            <person name="Fedorova N.D."/>
            <person name="Nierman W.C."/>
            <person name="Vollebregt A.W."/>
            <person name="Zhao Z."/>
            <person name="Wu L."/>
            <person name="Kumar M."/>
            <person name="Stam H."/>
            <person name="van den Berg M.A."/>
            <person name="Pel H.J."/>
        </authorList>
    </citation>
    <scope>NUCLEOTIDE SEQUENCE [LARGE SCALE GENOMIC DNA]</scope>
    <source>
        <strain evidence="2 3">CBS 393.64</strain>
    </source>
</reference>
<evidence type="ECO:0000313" key="2">
    <source>
        <dbReference type="EMBL" id="KKA24251.1"/>
    </source>
</evidence>
<dbReference type="RefSeq" id="XP_013330863.1">
    <property type="nucleotide sequence ID" value="XM_013475409.1"/>
</dbReference>
<dbReference type="AlphaFoldDB" id="A0A0F4Z2E6"/>
<gene>
    <name evidence="2" type="ORF">T310_1715</name>
</gene>
<dbReference type="Proteomes" id="UP000053958">
    <property type="component" value="Unassembled WGS sequence"/>
</dbReference>
<keyword evidence="3" id="KW-1185">Reference proteome</keyword>
<feature type="compositionally biased region" description="Basic and acidic residues" evidence="1">
    <location>
        <begin position="79"/>
        <end position="94"/>
    </location>
</feature>
<dbReference type="STRING" id="1408163.A0A0F4Z2E6"/>
<dbReference type="PANTHER" id="PTHR47843:SF2">
    <property type="entry name" value="BTB DOMAIN-CONTAINING PROTEIN"/>
    <property type="match status" value="1"/>
</dbReference>
<proteinExistence type="predicted"/>